<evidence type="ECO:0000313" key="1">
    <source>
        <dbReference type="EMBL" id="KAH7978059.1"/>
    </source>
</evidence>
<protein>
    <submittedName>
        <fullName evidence="1">Uncharacterized protein</fullName>
    </submittedName>
</protein>
<name>A0ACB8DVC9_DERSI</name>
<sequence length="222" mass="24346">MDDTDRSSEASGNSNESGRAHELKLEIEALRIQLEIEKLKSSRVLQDAAQARSESSGIGKYAKELRAVLAPMPTNDTMIPAWFKNADSLLRTLQIPEEMQGALILPFLSDTLDVKLSNLTVATLTSLKLGHRLTRAQHSLFRSCSCVQQPWTDGAQVTCSLTTAVRRMKSCIPSTLLSRLQTVWAISSGAMPCILASSLTRTGCRETYSNAAALYLFAIRLD</sequence>
<dbReference type="Proteomes" id="UP000821865">
    <property type="component" value="Chromosome 1"/>
</dbReference>
<organism evidence="1 2">
    <name type="scientific">Dermacentor silvarum</name>
    <name type="common">Tick</name>
    <dbReference type="NCBI Taxonomy" id="543639"/>
    <lineage>
        <taxon>Eukaryota</taxon>
        <taxon>Metazoa</taxon>
        <taxon>Ecdysozoa</taxon>
        <taxon>Arthropoda</taxon>
        <taxon>Chelicerata</taxon>
        <taxon>Arachnida</taxon>
        <taxon>Acari</taxon>
        <taxon>Parasitiformes</taxon>
        <taxon>Ixodida</taxon>
        <taxon>Ixodoidea</taxon>
        <taxon>Ixodidae</taxon>
        <taxon>Rhipicephalinae</taxon>
        <taxon>Dermacentor</taxon>
    </lineage>
</organism>
<reference evidence="1" key="1">
    <citation type="submission" date="2020-05" db="EMBL/GenBank/DDBJ databases">
        <title>Large-scale comparative analyses of tick genomes elucidate their genetic diversity and vector capacities.</title>
        <authorList>
            <person name="Jia N."/>
            <person name="Wang J."/>
            <person name="Shi W."/>
            <person name="Du L."/>
            <person name="Sun Y."/>
            <person name="Zhan W."/>
            <person name="Jiang J."/>
            <person name="Wang Q."/>
            <person name="Zhang B."/>
            <person name="Ji P."/>
            <person name="Sakyi L.B."/>
            <person name="Cui X."/>
            <person name="Yuan T."/>
            <person name="Jiang B."/>
            <person name="Yang W."/>
            <person name="Lam T.T.-Y."/>
            <person name="Chang Q."/>
            <person name="Ding S."/>
            <person name="Wang X."/>
            <person name="Zhu J."/>
            <person name="Ruan X."/>
            <person name="Zhao L."/>
            <person name="Wei J."/>
            <person name="Que T."/>
            <person name="Du C."/>
            <person name="Cheng J."/>
            <person name="Dai P."/>
            <person name="Han X."/>
            <person name="Huang E."/>
            <person name="Gao Y."/>
            <person name="Liu J."/>
            <person name="Shao H."/>
            <person name="Ye R."/>
            <person name="Li L."/>
            <person name="Wei W."/>
            <person name="Wang X."/>
            <person name="Wang C."/>
            <person name="Yang T."/>
            <person name="Huo Q."/>
            <person name="Li W."/>
            <person name="Guo W."/>
            <person name="Chen H."/>
            <person name="Zhou L."/>
            <person name="Ni X."/>
            <person name="Tian J."/>
            <person name="Zhou Y."/>
            <person name="Sheng Y."/>
            <person name="Liu T."/>
            <person name="Pan Y."/>
            <person name="Xia L."/>
            <person name="Li J."/>
            <person name="Zhao F."/>
            <person name="Cao W."/>
        </authorList>
    </citation>
    <scope>NUCLEOTIDE SEQUENCE</scope>
    <source>
        <strain evidence="1">Dsil-2018</strain>
    </source>
</reference>
<accession>A0ACB8DVC9</accession>
<comment type="caution">
    <text evidence="1">The sequence shown here is derived from an EMBL/GenBank/DDBJ whole genome shotgun (WGS) entry which is preliminary data.</text>
</comment>
<dbReference type="EMBL" id="CM023470">
    <property type="protein sequence ID" value="KAH7978059.1"/>
    <property type="molecule type" value="Genomic_DNA"/>
</dbReference>
<evidence type="ECO:0000313" key="2">
    <source>
        <dbReference type="Proteomes" id="UP000821865"/>
    </source>
</evidence>
<keyword evidence="2" id="KW-1185">Reference proteome</keyword>
<gene>
    <name evidence="1" type="ORF">HPB49_004347</name>
</gene>
<proteinExistence type="predicted"/>